<dbReference type="EMBL" id="REGN01011524">
    <property type="protein sequence ID" value="RMZ97263.1"/>
    <property type="molecule type" value="Genomic_DNA"/>
</dbReference>
<organism evidence="1 2">
    <name type="scientific">Brachionus plicatilis</name>
    <name type="common">Marine rotifer</name>
    <name type="synonym">Brachionus muelleri</name>
    <dbReference type="NCBI Taxonomy" id="10195"/>
    <lineage>
        <taxon>Eukaryota</taxon>
        <taxon>Metazoa</taxon>
        <taxon>Spiralia</taxon>
        <taxon>Gnathifera</taxon>
        <taxon>Rotifera</taxon>
        <taxon>Eurotatoria</taxon>
        <taxon>Monogononta</taxon>
        <taxon>Pseudotrocha</taxon>
        <taxon>Ploima</taxon>
        <taxon>Brachionidae</taxon>
        <taxon>Brachionus</taxon>
    </lineage>
</organism>
<keyword evidence="2" id="KW-1185">Reference proteome</keyword>
<gene>
    <name evidence="1" type="ORF">BpHYR1_008759</name>
</gene>
<proteinExistence type="predicted"/>
<protein>
    <submittedName>
        <fullName evidence="1">Uncharacterized protein</fullName>
    </submittedName>
</protein>
<reference evidence="1 2" key="1">
    <citation type="journal article" date="2018" name="Sci. Rep.">
        <title>Genomic signatures of local adaptation to the degree of environmental predictability in rotifers.</title>
        <authorList>
            <person name="Franch-Gras L."/>
            <person name="Hahn C."/>
            <person name="Garcia-Roger E.M."/>
            <person name="Carmona M.J."/>
            <person name="Serra M."/>
            <person name="Gomez A."/>
        </authorList>
    </citation>
    <scope>NUCLEOTIDE SEQUENCE [LARGE SCALE GENOMIC DNA]</scope>
    <source>
        <strain evidence="1">HYR1</strain>
    </source>
</reference>
<comment type="caution">
    <text evidence="1">The sequence shown here is derived from an EMBL/GenBank/DDBJ whole genome shotgun (WGS) entry which is preliminary data.</text>
</comment>
<dbReference type="AlphaFoldDB" id="A0A3M7PE26"/>
<name>A0A3M7PE26_BRAPC</name>
<evidence type="ECO:0000313" key="2">
    <source>
        <dbReference type="Proteomes" id="UP000276133"/>
    </source>
</evidence>
<sequence length="69" mass="7947">MKNIKSKQRYGSSSFNTCPNKMKKLLNVFKPKKQGMKNIKSKQSYGSSSFNTCPNKMKNLLNVFKPKKN</sequence>
<accession>A0A3M7PE26</accession>
<evidence type="ECO:0000313" key="1">
    <source>
        <dbReference type="EMBL" id="RMZ97263.1"/>
    </source>
</evidence>
<dbReference type="Proteomes" id="UP000276133">
    <property type="component" value="Unassembled WGS sequence"/>
</dbReference>
<feature type="non-terminal residue" evidence="1">
    <location>
        <position position="69"/>
    </location>
</feature>